<proteinExistence type="predicted"/>
<evidence type="ECO:0000313" key="2">
    <source>
        <dbReference type="Proteomes" id="UP000033636"/>
    </source>
</evidence>
<gene>
    <name evidence="1" type="ORF">TU35_004995</name>
</gene>
<protein>
    <submittedName>
        <fullName evidence="1">Sugar phosphate nucleotidyltransferase</fullName>
    </submittedName>
</protein>
<sequence>MDRVIVLAGGFATRLRPLSYTRPKPLFPILGKPLIDWILERAKDIAPVVISARYLADMIKSHIAARWSGASVVEEGRPLGDGGAVAYIADMLSLSSVMAINGDVFTDMDLKAVAEYHKRKGGAATIAFVEVPAESLSKYGVGVMDDSLRLVDFVEKPKEPPAGSRLANAGVYIFEEEALREIPRRPGEVKIAKDVMPALLKKYDVYVYVHKGIWLDIGTPQDYLRANFVALDSFGSTAPRGAEVVPPVYIAEDAEVGRGAVVGPYAVVGPGSRIGEYARVRNSVLMGRAYVESGAYISGSIIGDDAYVGKWARVMEAAVADGVYIRDEVYVGRGASIGPNREVAEDVPEGATLP</sequence>
<accession>A0ACC6V0L1</accession>
<name>A0ACC6V0L1_9CREN</name>
<reference evidence="1" key="1">
    <citation type="submission" date="2024-07" db="EMBL/GenBank/DDBJ databases">
        <title>Metagenome and Metagenome-Assembled Genomes of Archaea from a hot spring from the geothermal field of Los Azufres, Mexico.</title>
        <authorList>
            <person name="Marin-Paredes R."/>
            <person name="Martinez-Romero E."/>
            <person name="Servin-Garciduenas L.E."/>
        </authorList>
    </citation>
    <scope>NUCLEOTIDE SEQUENCE</scope>
</reference>
<organism evidence="1 2">
    <name type="scientific">Thermoproteus sp. AZ2</name>
    <dbReference type="NCBI Taxonomy" id="1609232"/>
    <lineage>
        <taxon>Archaea</taxon>
        <taxon>Thermoproteota</taxon>
        <taxon>Thermoprotei</taxon>
        <taxon>Thermoproteales</taxon>
        <taxon>Thermoproteaceae</taxon>
        <taxon>Thermoproteus</taxon>
    </lineage>
</organism>
<dbReference type="EMBL" id="JZWT02000011">
    <property type="protein sequence ID" value="MFB6490592.1"/>
    <property type="molecule type" value="Genomic_DNA"/>
</dbReference>
<evidence type="ECO:0000313" key="1">
    <source>
        <dbReference type="EMBL" id="MFB6490592.1"/>
    </source>
</evidence>
<comment type="caution">
    <text evidence="1">The sequence shown here is derived from an EMBL/GenBank/DDBJ whole genome shotgun (WGS) entry which is preliminary data.</text>
</comment>
<dbReference type="Proteomes" id="UP000033636">
    <property type="component" value="Unassembled WGS sequence"/>
</dbReference>